<proteinExistence type="predicted"/>
<feature type="non-terminal residue" evidence="1">
    <location>
        <position position="674"/>
    </location>
</feature>
<organism evidence="1">
    <name type="scientific">marine sediment metagenome</name>
    <dbReference type="NCBI Taxonomy" id="412755"/>
    <lineage>
        <taxon>unclassified sequences</taxon>
        <taxon>metagenomes</taxon>
        <taxon>ecological metagenomes</taxon>
    </lineage>
</organism>
<protein>
    <submittedName>
        <fullName evidence="1">Uncharacterized protein</fullName>
    </submittedName>
</protein>
<reference evidence="1" key="1">
    <citation type="journal article" date="2015" name="Nature">
        <title>Complex archaea that bridge the gap between prokaryotes and eukaryotes.</title>
        <authorList>
            <person name="Spang A."/>
            <person name="Saw J.H."/>
            <person name="Jorgensen S.L."/>
            <person name="Zaremba-Niedzwiedzka K."/>
            <person name="Martijn J."/>
            <person name="Lind A.E."/>
            <person name="van Eijk R."/>
            <person name="Schleper C."/>
            <person name="Guy L."/>
            <person name="Ettema T.J."/>
        </authorList>
    </citation>
    <scope>NUCLEOTIDE SEQUENCE</scope>
</reference>
<gene>
    <name evidence="1" type="ORF">LCGC14_2110670</name>
</gene>
<dbReference type="AlphaFoldDB" id="A0A0F9H3M0"/>
<accession>A0A0F9H3M0</accession>
<comment type="caution">
    <text evidence="1">The sequence shown here is derived from an EMBL/GenBank/DDBJ whole genome shotgun (WGS) entry which is preliminary data.</text>
</comment>
<evidence type="ECO:0000313" key="1">
    <source>
        <dbReference type="EMBL" id="KKL69862.1"/>
    </source>
</evidence>
<sequence>VEHLQALKNFHDRIVDRTPVWRNVDAMVDPTDISSNITGTTIVEIKSGGQTVLAKVTGYNFEDGSARVMTAAGDFHSVSIDEMEVIRSAGAQLDFVRQQKLITGDPFYLETTADIGFNDIDIGLGVKPGASREDLLNRLKIRTAELIGSDNPAPAREGFAAIPSRTEAPIKFTPKGQRFAKDIGEDQLKELFDIHIRSVEAGAENLLLNRLPKKIRPAFQRQVFDHVLQTKGSDPITHIEALVKSNLITKKQLVALAEHAKANGINDTNPMRQLDGLIKLNAIDPSIGELMLTVNKQAGFARFYDTNPNIDHRTIDISRISEAKQALSRWYTSPSYVADRHPSAEMFSTGIIEAQISEARLFENAVLVPQAEILDHYGLTGWEGLKTAFRSMTTGKTGPEVKGVREILAARDLLDEFPTWEAAVAAKSNIRKAAEFAFRRLRAMTDELRLYTIQSSLRQGRGVARFGDLDEAKQALLARTFKVAPEDVSPDLMVVDNSIHAKARRSKEEVEEFVELMRQFKTGADIPAEAKATVPDWMIEEFDLWQNFGIDSYWPYIHRGKVIVEKILPSGTVETVAWARSGMEGIDMVRKLVKDGVIDATTELTLRPVGYTMDDVLMQLIDSDQHSKVINLLMKQAGIERVQAADILSGVGLKPVSSRLQQPHLEKRQANLRG</sequence>
<name>A0A0F9H3M0_9ZZZZ</name>
<dbReference type="EMBL" id="LAZR01026079">
    <property type="protein sequence ID" value="KKL69862.1"/>
    <property type="molecule type" value="Genomic_DNA"/>
</dbReference>
<feature type="non-terminal residue" evidence="1">
    <location>
        <position position="1"/>
    </location>
</feature>